<evidence type="ECO:0000256" key="8">
    <source>
        <dbReference type="SAM" id="MobiDB-lite"/>
    </source>
</evidence>
<sequence>MYGWLLESVQHFIVQECGEEIWETILREAGARNTEFSATQQYPDALMLRLASALARFITKDPNSPTTSTPASPAPRKQSLKAKPSWRSASVHTDGRAAAYRCPFTATNALTAATKKEIDAYNSSEEIGTHRSTDRINEGKELQIAKSFHRRSLAITLADRTGIGSLPEIEQNHDTEKVLEEKAEENTAEENTAEENTAEEKPADSKEATKSPDESAGTSAATSPDSEGSKRNSFVKPSTRKVSCTVALDVYKRRGSGVPVRQRLNSLSLISEDKLTNMREKFGTPEKVMHFFGRCFVKFFSNYGYDTMIRATGRYFCTFLQSVDSIHQRMRFTFPRMRSPSMQLTRAHRHGAELVYSSGRTGFTHYLMGQLYEIAEDIFSLKLKVSVVKESMEGNYYVAVLRLEFDNSDYVQSLMLRKTLPCPLPQVPASLLLQLFPFGVMLDRRMKVLTAGDKLVEAWGGPYNRIAKSPIGEILRLRKPKISFTWDKVVCMQTMLFELELMRWRGRCAADARRGSQGARSVLLKGPIYLLEEIDALIFLCSPIFNDLEELRQAGLYLADMNGHGLSKEMLLQGWQHLSRLELLFEKAESRCMSLEKSCRLRDQWKKRGDQLLYSMIPKPIADHLRAGKDPMGACQAFASVTIMFCGVQLSEAGSRADVMQTVAYMNDLYSRIDRLLDTHRVYKVETVGTVYMLVSGAPERRRAHAAATASAALAIARALPMLTIGIHSGSCVAGVLGLRLPRYCLVGDTVNTASRMQTTSEPGRIQVSSTTASQLPAGRFRLRRRGLIKVKGKGMMETFWLEGEVEEEEQDEALQLFSALCGDD</sequence>
<accession>A0ABR3HZ88</accession>
<evidence type="ECO:0000256" key="1">
    <source>
        <dbReference type="ARBA" id="ARBA00004496"/>
    </source>
</evidence>
<comment type="caution">
    <text evidence="10">The sequence shown here is derived from an EMBL/GenBank/DDBJ whole genome shotgun (WGS) entry which is preliminary data.</text>
</comment>
<dbReference type="Gene3D" id="3.30.450.260">
    <property type="entry name" value="Haem NO binding associated domain"/>
    <property type="match status" value="1"/>
</dbReference>
<dbReference type="CDD" id="cd07302">
    <property type="entry name" value="CHD"/>
    <property type="match status" value="1"/>
</dbReference>
<dbReference type="PROSITE" id="PS50125">
    <property type="entry name" value="GUANYLATE_CYCLASE_2"/>
    <property type="match status" value="1"/>
</dbReference>
<dbReference type="InterPro" id="IPR042463">
    <property type="entry name" value="HNOB_dom_associated_sf"/>
</dbReference>
<dbReference type="SUPFAM" id="SSF55073">
    <property type="entry name" value="Nucleotide cyclase"/>
    <property type="match status" value="1"/>
</dbReference>
<dbReference type="SUPFAM" id="SSF111126">
    <property type="entry name" value="Ligand-binding domain in the NO signalling and Golgi transport"/>
    <property type="match status" value="2"/>
</dbReference>
<dbReference type="Gene3D" id="3.30.70.1230">
    <property type="entry name" value="Nucleotide cyclase"/>
    <property type="match status" value="1"/>
</dbReference>
<feature type="compositionally biased region" description="Basic and acidic residues" evidence="8">
    <location>
        <begin position="198"/>
        <end position="213"/>
    </location>
</feature>
<dbReference type="Gene3D" id="3.90.1520.10">
    <property type="entry name" value="H-NOX domain"/>
    <property type="match status" value="2"/>
</dbReference>
<dbReference type="InterPro" id="IPR011644">
    <property type="entry name" value="Heme_NO-bd"/>
</dbReference>
<dbReference type="Pfam" id="PF07701">
    <property type="entry name" value="HNOBA"/>
    <property type="match status" value="1"/>
</dbReference>
<dbReference type="Proteomes" id="UP001549920">
    <property type="component" value="Unassembled WGS sequence"/>
</dbReference>
<feature type="compositionally biased region" description="Low complexity" evidence="8">
    <location>
        <begin position="64"/>
        <end position="75"/>
    </location>
</feature>
<dbReference type="PANTHER" id="PTHR45655">
    <property type="entry name" value="GUANYLATE CYCLASE SOLUBLE SUBUNIT BETA-2"/>
    <property type="match status" value="1"/>
</dbReference>
<dbReference type="SMART" id="SM00044">
    <property type="entry name" value="CYCc"/>
    <property type="match status" value="1"/>
</dbReference>
<gene>
    <name evidence="10" type="ORF">ABMA27_001658</name>
</gene>
<proteinExistence type="predicted"/>
<dbReference type="InterPro" id="IPR038158">
    <property type="entry name" value="H-NOX_domain_sf"/>
</dbReference>
<evidence type="ECO:0000256" key="4">
    <source>
        <dbReference type="ARBA" id="ARBA00022741"/>
    </source>
</evidence>
<evidence type="ECO:0000256" key="5">
    <source>
        <dbReference type="ARBA" id="ARBA00023134"/>
    </source>
</evidence>
<dbReference type="InterPro" id="IPR001054">
    <property type="entry name" value="A/G_cyclase"/>
</dbReference>
<feature type="region of interest" description="Disordered" evidence="8">
    <location>
        <begin position="181"/>
        <end position="236"/>
    </location>
</feature>
<evidence type="ECO:0000256" key="2">
    <source>
        <dbReference type="ARBA" id="ARBA00012202"/>
    </source>
</evidence>
<feature type="region of interest" description="Disordered" evidence="8">
    <location>
        <begin position="60"/>
        <end position="90"/>
    </location>
</feature>
<evidence type="ECO:0000256" key="7">
    <source>
        <dbReference type="ARBA" id="ARBA00023293"/>
    </source>
</evidence>
<dbReference type="EMBL" id="JBEUOH010000011">
    <property type="protein sequence ID" value="KAL0881890.1"/>
    <property type="molecule type" value="Genomic_DNA"/>
</dbReference>
<keyword evidence="7" id="KW-0141">cGMP biosynthesis</keyword>
<dbReference type="InterPro" id="IPR011645">
    <property type="entry name" value="HNOB_dom_associated"/>
</dbReference>
<keyword evidence="4" id="KW-0547">Nucleotide-binding</keyword>
<keyword evidence="11" id="KW-1185">Reference proteome</keyword>
<keyword evidence="3" id="KW-0963">Cytoplasm</keyword>
<evidence type="ECO:0000313" key="11">
    <source>
        <dbReference type="Proteomes" id="UP001549920"/>
    </source>
</evidence>
<organism evidence="10 11">
    <name type="scientific">Loxostege sticticalis</name>
    <name type="common">Beet webworm moth</name>
    <dbReference type="NCBI Taxonomy" id="481309"/>
    <lineage>
        <taxon>Eukaryota</taxon>
        <taxon>Metazoa</taxon>
        <taxon>Ecdysozoa</taxon>
        <taxon>Arthropoda</taxon>
        <taxon>Hexapoda</taxon>
        <taxon>Insecta</taxon>
        <taxon>Pterygota</taxon>
        <taxon>Neoptera</taxon>
        <taxon>Endopterygota</taxon>
        <taxon>Lepidoptera</taxon>
        <taxon>Glossata</taxon>
        <taxon>Ditrysia</taxon>
        <taxon>Pyraloidea</taxon>
        <taxon>Crambidae</taxon>
        <taxon>Pyraustinae</taxon>
        <taxon>Loxostege</taxon>
    </lineage>
</organism>
<evidence type="ECO:0000256" key="6">
    <source>
        <dbReference type="ARBA" id="ARBA00023239"/>
    </source>
</evidence>
<dbReference type="Pfam" id="PF07700">
    <property type="entry name" value="HNOB"/>
    <property type="match status" value="2"/>
</dbReference>
<reference evidence="10 11" key="1">
    <citation type="submission" date="2024-06" db="EMBL/GenBank/DDBJ databases">
        <title>A chromosome-level genome assembly of beet webworm, Loxostege sticticalis.</title>
        <authorList>
            <person name="Zhang Y."/>
        </authorList>
    </citation>
    <scope>NUCLEOTIDE SEQUENCE [LARGE SCALE GENOMIC DNA]</scope>
    <source>
        <strain evidence="10">AQ026</strain>
        <tissue evidence="10">Whole body</tissue>
    </source>
</reference>
<keyword evidence="6" id="KW-0456">Lyase</keyword>
<feature type="compositionally biased region" description="Polar residues" evidence="8">
    <location>
        <begin position="216"/>
        <end position="236"/>
    </location>
</feature>
<dbReference type="EC" id="4.6.1.2" evidence="2"/>
<dbReference type="InterPro" id="IPR024096">
    <property type="entry name" value="NO_sig/Golgi_transp_ligand-bd"/>
</dbReference>
<evidence type="ECO:0000313" key="10">
    <source>
        <dbReference type="EMBL" id="KAL0881890.1"/>
    </source>
</evidence>
<dbReference type="InterPro" id="IPR029787">
    <property type="entry name" value="Nucleotide_cyclase"/>
</dbReference>
<feature type="domain" description="Guanylate cyclase" evidence="9">
    <location>
        <begin position="642"/>
        <end position="758"/>
    </location>
</feature>
<dbReference type="PANTHER" id="PTHR45655:SF5">
    <property type="entry name" value="SOLUBLE GUANYLATE CYCLASE 89DA-RELATED"/>
    <property type="match status" value="1"/>
</dbReference>
<feature type="compositionally biased region" description="Acidic residues" evidence="8">
    <location>
        <begin position="186"/>
        <end position="197"/>
    </location>
</feature>
<keyword evidence="5" id="KW-0342">GTP-binding</keyword>
<protein>
    <recommendedName>
        <fullName evidence="2">guanylate cyclase</fullName>
        <ecNumber evidence="2">4.6.1.2</ecNumber>
    </recommendedName>
</protein>
<evidence type="ECO:0000259" key="9">
    <source>
        <dbReference type="PROSITE" id="PS50125"/>
    </source>
</evidence>
<dbReference type="Pfam" id="PF00211">
    <property type="entry name" value="Guanylate_cyc"/>
    <property type="match status" value="1"/>
</dbReference>
<dbReference type="Gene3D" id="6.10.250.780">
    <property type="match status" value="1"/>
</dbReference>
<evidence type="ECO:0000256" key="3">
    <source>
        <dbReference type="ARBA" id="ARBA00022490"/>
    </source>
</evidence>
<name>A0ABR3HZ88_LOXSC</name>
<comment type="subcellular location">
    <subcellularLocation>
        <location evidence="1">Cytoplasm</location>
    </subcellularLocation>
</comment>